<dbReference type="OrthoDB" id="8225825at2"/>
<name>A0A1Z4EL70_9MYCO</name>
<protein>
    <submittedName>
        <fullName evidence="4">F420H(2)-dependent quinone reductase</fullName>
    </submittedName>
</protein>
<comment type="catalytic activity">
    <reaction evidence="3">
        <text>oxidized coenzyme F420-(gamma-L-Glu)(n) + a quinol + H(+) = reduced coenzyme F420-(gamma-L-Glu)(n) + a quinone</text>
        <dbReference type="Rhea" id="RHEA:39663"/>
        <dbReference type="Rhea" id="RHEA-COMP:12939"/>
        <dbReference type="Rhea" id="RHEA-COMP:14378"/>
        <dbReference type="ChEBI" id="CHEBI:15378"/>
        <dbReference type="ChEBI" id="CHEBI:24646"/>
        <dbReference type="ChEBI" id="CHEBI:132124"/>
        <dbReference type="ChEBI" id="CHEBI:133980"/>
        <dbReference type="ChEBI" id="CHEBI:139511"/>
    </reaction>
</comment>
<dbReference type="KEGG" id="mshg:MSG_03536"/>
<gene>
    <name evidence="4" type="ORF">MSG_03536</name>
</gene>
<dbReference type="PANTHER" id="PTHR39428:SF1">
    <property type="entry name" value="F420H(2)-DEPENDENT QUINONE REDUCTASE RV1261C"/>
    <property type="match status" value="1"/>
</dbReference>
<dbReference type="RefSeq" id="WP_096441549.1">
    <property type="nucleotide sequence ID" value="NZ_AP018164.1"/>
</dbReference>
<dbReference type="NCBIfam" id="TIGR00026">
    <property type="entry name" value="hi_GC_TIGR00026"/>
    <property type="match status" value="1"/>
</dbReference>
<dbReference type="AlphaFoldDB" id="A0A1Z4EL70"/>
<evidence type="ECO:0000256" key="2">
    <source>
        <dbReference type="ARBA" id="ARBA00023002"/>
    </source>
</evidence>
<evidence type="ECO:0000313" key="5">
    <source>
        <dbReference type="Proteomes" id="UP000217736"/>
    </source>
</evidence>
<keyword evidence="2" id="KW-0560">Oxidoreductase</keyword>
<sequence length="155" mass="17326">MDSLAQKALNGFIRFHDTVYRRTHGWIGHRMMWIPSLLLHTVGAKTGEPRTAALAYGRDGADYLVTASNGGAARSPGWYHNLKARPDVEVNVGRRRFPATARPVLPDDPDYDRLWKIVNKVNRGQYARYQEQTSRPIPIVALMPSAEGTTLLAAD</sequence>
<keyword evidence="5" id="KW-1185">Reference proteome</keyword>
<evidence type="ECO:0000256" key="3">
    <source>
        <dbReference type="ARBA" id="ARBA00049106"/>
    </source>
</evidence>
<reference evidence="5" key="1">
    <citation type="submission" date="2017-06" db="EMBL/GenBank/DDBJ databases">
        <title>Complete Genome Sequence of Mycobacterium shigaense.</title>
        <authorList>
            <person name="Fukano H."/>
            <person name="Yoshida M."/>
            <person name="Kazumi Y."/>
            <person name="Ogura Y."/>
            <person name="Mitarai S."/>
            <person name="Hayashi T."/>
            <person name="Hoshino Y."/>
        </authorList>
    </citation>
    <scope>NUCLEOTIDE SEQUENCE [LARGE SCALE GENOMIC DNA]</scope>
    <source>
        <strain evidence="5">UN-152</strain>
    </source>
</reference>
<evidence type="ECO:0000256" key="1">
    <source>
        <dbReference type="ARBA" id="ARBA00008710"/>
    </source>
</evidence>
<dbReference type="InterPro" id="IPR004378">
    <property type="entry name" value="F420H2_quin_Rdtase"/>
</dbReference>
<dbReference type="GO" id="GO:0070967">
    <property type="term" value="F:coenzyme F420 binding"/>
    <property type="evidence" value="ECO:0007669"/>
    <property type="project" value="TreeGrafter"/>
</dbReference>
<dbReference type="Gene3D" id="2.30.110.10">
    <property type="entry name" value="Electron Transport, Fmn-binding Protein, Chain A"/>
    <property type="match status" value="1"/>
</dbReference>
<dbReference type="PANTHER" id="PTHR39428">
    <property type="entry name" value="F420H(2)-DEPENDENT QUINONE REDUCTASE RV1261C"/>
    <property type="match status" value="1"/>
</dbReference>
<organism evidence="4 5">
    <name type="scientific">Mycobacterium shigaense</name>
    <dbReference type="NCBI Taxonomy" id="722731"/>
    <lineage>
        <taxon>Bacteria</taxon>
        <taxon>Bacillati</taxon>
        <taxon>Actinomycetota</taxon>
        <taxon>Actinomycetes</taxon>
        <taxon>Mycobacteriales</taxon>
        <taxon>Mycobacteriaceae</taxon>
        <taxon>Mycobacterium</taxon>
        <taxon>Mycobacterium simiae complex</taxon>
    </lineage>
</organism>
<evidence type="ECO:0000313" key="4">
    <source>
        <dbReference type="EMBL" id="BAX93666.1"/>
    </source>
</evidence>
<dbReference type="Pfam" id="PF04075">
    <property type="entry name" value="F420H2_quin_red"/>
    <property type="match status" value="1"/>
</dbReference>
<dbReference type="GO" id="GO:0005886">
    <property type="term" value="C:plasma membrane"/>
    <property type="evidence" value="ECO:0007669"/>
    <property type="project" value="TreeGrafter"/>
</dbReference>
<dbReference type="EMBL" id="AP018164">
    <property type="protein sequence ID" value="BAX93666.1"/>
    <property type="molecule type" value="Genomic_DNA"/>
</dbReference>
<dbReference type="Proteomes" id="UP000217736">
    <property type="component" value="Chromosome"/>
</dbReference>
<dbReference type="InterPro" id="IPR012349">
    <property type="entry name" value="Split_barrel_FMN-bd"/>
</dbReference>
<dbReference type="GO" id="GO:0016491">
    <property type="term" value="F:oxidoreductase activity"/>
    <property type="evidence" value="ECO:0007669"/>
    <property type="project" value="UniProtKB-KW"/>
</dbReference>
<accession>A0A1Z4EL70</accession>
<comment type="similarity">
    <text evidence="1">Belongs to the F420H(2)-dependent quinone reductase family.</text>
</comment>
<proteinExistence type="inferred from homology"/>